<feature type="transmembrane region" description="Helical" evidence="1">
    <location>
        <begin position="374"/>
        <end position="393"/>
    </location>
</feature>
<keyword evidence="1" id="KW-0812">Transmembrane</keyword>
<feature type="transmembrane region" description="Helical" evidence="1">
    <location>
        <begin position="108"/>
        <end position="126"/>
    </location>
</feature>
<sequence length="399" mass="40534">MTAPATRARTRSWARAALAMGSVLVIASCLRPALTSVGPVLAAVGTTTGLSDGALGMLTALPLLGFALFSSIVHGPTARWGVDRVVLAALALLAAGIVVRSLPAPATLWLGTAMIGAAVAFGNVLVPVILRRDHPRRIALFTGVSSSVMTGFAALGAGLSVPLAALAGGWRASLALWAVPVVLALLVWAARVRWVPSPAPVAASAGADEPVGSVWRSSTAWLVTAFMGLQSTSYFTLINWLPSVEAARGVSAQTAGWHLFAFQITGVVAGLAITALMGRRAEQRPACLAVSLLIVVAMAGLLWVPAWGPLWIMLAGAGTGSSIVVALSLIALRGRTQAETTRLSGMAQSMGYLLAACGPIAAGVLIQLTGATDLVLVLVGGLALVQTGVALGAGRDRGI</sequence>
<keyword evidence="1" id="KW-1133">Transmembrane helix</keyword>
<evidence type="ECO:0000313" key="3">
    <source>
        <dbReference type="Proteomes" id="UP000682416"/>
    </source>
</evidence>
<feature type="transmembrane region" description="Helical" evidence="1">
    <location>
        <begin position="170"/>
        <end position="190"/>
    </location>
</feature>
<proteinExistence type="predicted"/>
<dbReference type="KEGG" id="nec:KGD82_25710"/>
<dbReference type="Gene3D" id="1.20.1250.20">
    <property type="entry name" value="MFS general substrate transporter like domains"/>
    <property type="match status" value="2"/>
</dbReference>
<protein>
    <submittedName>
        <fullName evidence="2">MFS transporter</fullName>
    </submittedName>
</protein>
<dbReference type="InterPro" id="IPR036259">
    <property type="entry name" value="MFS_trans_sf"/>
</dbReference>
<feature type="transmembrane region" description="Helical" evidence="1">
    <location>
        <begin position="138"/>
        <end position="164"/>
    </location>
</feature>
<keyword evidence="3" id="KW-1185">Reference proteome</keyword>
<keyword evidence="1" id="KW-0472">Membrane</keyword>
<organism evidence="2 3">
    <name type="scientific">Nocardiopsis eucommiae</name>
    <dbReference type="NCBI Taxonomy" id="2831970"/>
    <lineage>
        <taxon>Bacteria</taxon>
        <taxon>Bacillati</taxon>
        <taxon>Actinomycetota</taxon>
        <taxon>Actinomycetes</taxon>
        <taxon>Streptosporangiales</taxon>
        <taxon>Nocardiopsidaceae</taxon>
        <taxon>Nocardiopsis</taxon>
    </lineage>
</organism>
<dbReference type="RefSeq" id="WP_378735979.1">
    <property type="nucleotide sequence ID" value="NZ_CBDRIY010000029.1"/>
</dbReference>
<feature type="transmembrane region" description="Helical" evidence="1">
    <location>
        <begin position="85"/>
        <end position="102"/>
    </location>
</feature>
<accession>A0A975LA51</accession>
<feature type="transmembrane region" description="Helical" evidence="1">
    <location>
        <begin position="257"/>
        <end position="278"/>
    </location>
</feature>
<reference evidence="2" key="1">
    <citation type="submission" date="2021-05" db="EMBL/GenBank/DDBJ databases">
        <authorList>
            <person name="Kaiqin L."/>
            <person name="Jian G."/>
        </authorList>
    </citation>
    <scope>NUCLEOTIDE SEQUENCE</scope>
    <source>
        <strain evidence="2">HDS5</strain>
    </source>
</reference>
<feature type="transmembrane region" description="Helical" evidence="1">
    <location>
        <begin position="54"/>
        <end position="73"/>
    </location>
</feature>
<dbReference type="EMBL" id="CP074402">
    <property type="protein sequence ID" value="QVJ01407.1"/>
    <property type="molecule type" value="Genomic_DNA"/>
</dbReference>
<feature type="transmembrane region" description="Helical" evidence="1">
    <location>
        <begin position="285"/>
        <end position="304"/>
    </location>
</feature>
<name>A0A975LA51_9ACTN</name>
<feature type="transmembrane region" description="Helical" evidence="1">
    <location>
        <begin position="310"/>
        <end position="332"/>
    </location>
</feature>
<dbReference type="PANTHER" id="PTHR23523:SF2">
    <property type="entry name" value="2-NITROIMIDAZOLE TRANSPORTER"/>
    <property type="match status" value="1"/>
</dbReference>
<dbReference type="PROSITE" id="PS51257">
    <property type="entry name" value="PROKAR_LIPOPROTEIN"/>
    <property type="match status" value="1"/>
</dbReference>
<gene>
    <name evidence="2" type="ORF">KGD82_25710</name>
</gene>
<feature type="transmembrane region" description="Helical" evidence="1">
    <location>
        <begin position="12"/>
        <end position="34"/>
    </location>
</feature>
<dbReference type="InterPro" id="IPR011701">
    <property type="entry name" value="MFS"/>
</dbReference>
<dbReference type="InterPro" id="IPR052524">
    <property type="entry name" value="MFS_Cyanate_Porter"/>
</dbReference>
<dbReference type="PANTHER" id="PTHR23523">
    <property type="match status" value="1"/>
</dbReference>
<dbReference type="Pfam" id="PF07690">
    <property type="entry name" value="MFS_1"/>
    <property type="match status" value="1"/>
</dbReference>
<dbReference type="Proteomes" id="UP000682416">
    <property type="component" value="Chromosome"/>
</dbReference>
<dbReference type="GO" id="GO:0022857">
    <property type="term" value="F:transmembrane transporter activity"/>
    <property type="evidence" value="ECO:0007669"/>
    <property type="project" value="InterPro"/>
</dbReference>
<evidence type="ECO:0000313" key="2">
    <source>
        <dbReference type="EMBL" id="QVJ01407.1"/>
    </source>
</evidence>
<feature type="transmembrane region" description="Helical" evidence="1">
    <location>
        <begin position="352"/>
        <end position="368"/>
    </location>
</feature>
<evidence type="ECO:0000256" key="1">
    <source>
        <dbReference type="SAM" id="Phobius"/>
    </source>
</evidence>
<dbReference type="AlphaFoldDB" id="A0A975LA51"/>
<dbReference type="SUPFAM" id="SSF103473">
    <property type="entry name" value="MFS general substrate transporter"/>
    <property type="match status" value="1"/>
</dbReference>
<feature type="transmembrane region" description="Helical" evidence="1">
    <location>
        <begin position="219"/>
        <end position="237"/>
    </location>
</feature>